<name>A0A9W6LA35_9BACT</name>
<evidence type="ECO:0000313" key="4">
    <source>
        <dbReference type="EMBL" id="GLI35745.1"/>
    </source>
</evidence>
<dbReference type="InterPro" id="IPR029039">
    <property type="entry name" value="Flavoprotein-like_sf"/>
</dbReference>
<dbReference type="Proteomes" id="UP001144372">
    <property type="component" value="Unassembled WGS sequence"/>
</dbReference>
<dbReference type="Gene3D" id="3.40.50.360">
    <property type="match status" value="1"/>
</dbReference>
<dbReference type="InterPro" id="IPR005025">
    <property type="entry name" value="FMN_Rdtase-like_dom"/>
</dbReference>
<dbReference type="EMBL" id="BSDR01000001">
    <property type="protein sequence ID" value="GLI35745.1"/>
    <property type="molecule type" value="Genomic_DNA"/>
</dbReference>
<keyword evidence="5" id="KW-1185">Reference proteome</keyword>
<keyword evidence="2" id="KW-0288">FMN</keyword>
<dbReference type="Pfam" id="PF03358">
    <property type="entry name" value="FMN_red"/>
    <property type="match status" value="1"/>
</dbReference>
<dbReference type="InterPro" id="IPR051796">
    <property type="entry name" value="ISF_SsuE-like"/>
</dbReference>
<gene>
    <name evidence="4" type="ORF">DAMNIGENAA_31780</name>
</gene>
<dbReference type="GO" id="GO:0016491">
    <property type="term" value="F:oxidoreductase activity"/>
    <property type="evidence" value="ECO:0007669"/>
    <property type="project" value="InterPro"/>
</dbReference>
<evidence type="ECO:0000256" key="2">
    <source>
        <dbReference type="ARBA" id="ARBA00022643"/>
    </source>
</evidence>
<dbReference type="PANTHER" id="PTHR43278">
    <property type="entry name" value="NAD(P)H-DEPENDENT FMN-CONTAINING OXIDOREDUCTASE YWQN-RELATED"/>
    <property type="match status" value="1"/>
</dbReference>
<reference evidence="4" key="1">
    <citation type="submission" date="2022-12" db="EMBL/GenBank/DDBJ databases">
        <title>Reference genome sequencing for broad-spectrum identification of bacterial and archaeal isolates by mass spectrometry.</title>
        <authorList>
            <person name="Sekiguchi Y."/>
            <person name="Tourlousse D.M."/>
        </authorList>
    </citation>
    <scope>NUCLEOTIDE SEQUENCE</scope>
    <source>
        <strain evidence="4">ASRB1</strain>
    </source>
</reference>
<dbReference type="PANTHER" id="PTHR43278:SF4">
    <property type="entry name" value="NAD(P)H-DEPENDENT FMN-CONTAINING OXIDOREDUCTASE YWQN-RELATED"/>
    <property type="match status" value="1"/>
</dbReference>
<dbReference type="SUPFAM" id="SSF52218">
    <property type="entry name" value="Flavoproteins"/>
    <property type="match status" value="1"/>
</dbReference>
<keyword evidence="1" id="KW-0285">Flavoprotein</keyword>
<accession>A0A9W6LA35</accession>
<evidence type="ECO:0000313" key="5">
    <source>
        <dbReference type="Proteomes" id="UP001144372"/>
    </source>
</evidence>
<sequence>MRKTLLGFVVSPRKFGNSELFIKELYRRLSGEWDLKLLRLPEMDIQPCRACYQCLFGEMKCPLDDDFQFILQALLESDAYVVAVPTYLLGAVSSLKRFLDRGLSFYAHADQLWGKPAVGVAIAGIEGMEGYTRLNVDSFIKLTLGDHRGSAVVYGALPGEIFLKEGGKETALRLARALETGEREKDPSIPVCPLCGGDTFRFLPNGQVRCMLCSSSGPYGWNEKNALEIRTTAGEHPLFLTLQDVKRHAEWLRGMKGEFMARRKELKEVTQGYTQVGTWLKPKKDEK</sequence>
<feature type="domain" description="NADPH-dependent FMN reductase-like" evidence="3">
    <location>
        <begin position="5"/>
        <end position="127"/>
    </location>
</feature>
<dbReference type="RefSeq" id="WP_281795765.1">
    <property type="nucleotide sequence ID" value="NZ_BSDR01000001.1"/>
</dbReference>
<proteinExistence type="predicted"/>
<dbReference type="AlphaFoldDB" id="A0A9W6LA35"/>
<comment type="caution">
    <text evidence="4">The sequence shown here is derived from an EMBL/GenBank/DDBJ whole genome shotgun (WGS) entry which is preliminary data.</text>
</comment>
<evidence type="ECO:0000259" key="3">
    <source>
        <dbReference type="Pfam" id="PF03358"/>
    </source>
</evidence>
<protein>
    <recommendedName>
        <fullName evidence="3">NADPH-dependent FMN reductase-like domain-containing protein</fullName>
    </recommendedName>
</protein>
<evidence type="ECO:0000256" key="1">
    <source>
        <dbReference type="ARBA" id="ARBA00022630"/>
    </source>
</evidence>
<organism evidence="4 5">
    <name type="scientific">Desulforhabdus amnigena</name>
    <dbReference type="NCBI Taxonomy" id="40218"/>
    <lineage>
        <taxon>Bacteria</taxon>
        <taxon>Pseudomonadati</taxon>
        <taxon>Thermodesulfobacteriota</taxon>
        <taxon>Syntrophobacteria</taxon>
        <taxon>Syntrophobacterales</taxon>
        <taxon>Syntrophobacteraceae</taxon>
        <taxon>Desulforhabdus</taxon>
    </lineage>
</organism>